<feature type="region of interest" description="Disordered" evidence="1">
    <location>
        <begin position="60"/>
        <end position="100"/>
    </location>
</feature>
<feature type="chain" id="PRO_5042932097" evidence="2">
    <location>
        <begin position="23"/>
        <end position="319"/>
    </location>
</feature>
<dbReference type="AlphaFoldDB" id="A0AAN6RN67"/>
<feature type="compositionally biased region" description="Polar residues" evidence="1">
    <location>
        <begin position="239"/>
        <end position="275"/>
    </location>
</feature>
<evidence type="ECO:0000313" key="4">
    <source>
        <dbReference type="Proteomes" id="UP001280581"/>
    </source>
</evidence>
<feature type="signal peptide" evidence="2">
    <location>
        <begin position="1"/>
        <end position="22"/>
    </location>
</feature>
<reference evidence="3 4" key="1">
    <citation type="submission" date="2021-02" db="EMBL/GenBank/DDBJ databases">
        <title>Genome assembly of Pseudopithomyces chartarum.</title>
        <authorList>
            <person name="Jauregui R."/>
            <person name="Singh J."/>
            <person name="Voisey C."/>
        </authorList>
    </citation>
    <scope>NUCLEOTIDE SEQUENCE [LARGE SCALE GENOMIC DNA]</scope>
    <source>
        <strain evidence="3 4">AGR01</strain>
    </source>
</reference>
<evidence type="ECO:0000256" key="1">
    <source>
        <dbReference type="SAM" id="MobiDB-lite"/>
    </source>
</evidence>
<keyword evidence="2" id="KW-0732">Signal</keyword>
<accession>A0AAN6RN67</accession>
<proteinExistence type="predicted"/>
<evidence type="ECO:0000256" key="2">
    <source>
        <dbReference type="SAM" id="SignalP"/>
    </source>
</evidence>
<organism evidence="3 4">
    <name type="scientific">Pseudopithomyces chartarum</name>
    <dbReference type="NCBI Taxonomy" id="1892770"/>
    <lineage>
        <taxon>Eukaryota</taxon>
        <taxon>Fungi</taxon>
        <taxon>Dikarya</taxon>
        <taxon>Ascomycota</taxon>
        <taxon>Pezizomycotina</taxon>
        <taxon>Dothideomycetes</taxon>
        <taxon>Pleosporomycetidae</taxon>
        <taxon>Pleosporales</taxon>
        <taxon>Massarineae</taxon>
        <taxon>Didymosphaeriaceae</taxon>
        <taxon>Pseudopithomyces</taxon>
    </lineage>
</organism>
<name>A0AAN6RN67_9PLEO</name>
<sequence length="319" mass="32351">MASRSTLFSLTAILLSAHITMAAPGEPSVASKMNGYGYGHSVEPLTLTAIPGGEYGYDTPAASLTLPEENYGSQPSAEPTPEGSYGNGYGNGYQVSSEPTPSIPSITTPEIDYPTVPYSSEATLSLTSSRNCTNTTTTVTIPYPSPSPSTSHTCHNTTITSTISTPIFTPSASPSRNCTTKSTMTVTIPWPGTGSGYLPSATGSSGYGQGPHGNETYHQPTLSAEAPPSATNGYGLGPETTSEPVSTSVAEDTPTPVTEPSLQTEPSLPPETSGNVPPAPPAPSASSTGPEEPLFAGGAVRMGSGAGLAVVFGAMVALL</sequence>
<keyword evidence="4" id="KW-1185">Reference proteome</keyword>
<comment type="caution">
    <text evidence="3">The sequence shown here is derived from an EMBL/GenBank/DDBJ whole genome shotgun (WGS) entry which is preliminary data.</text>
</comment>
<dbReference type="EMBL" id="WVTA01000001">
    <property type="protein sequence ID" value="KAK3217074.1"/>
    <property type="molecule type" value="Genomic_DNA"/>
</dbReference>
<gene>
    <name evidence="3" type="ORF">GRF29_1g1889347</name>
</gene>
<protein>
    <submittedName>
        <fullName evidence="3">Uncharacterized protein</fullName>
    </submittedName>
</protein>
<feature type="region of interest" description="Disordered" evidence="1">
    <location>
        <begin position="187"/>
        <end position="294"/>
    </location>
</feature>
<evidence type="ECO:0000313" key="3">
    <source>
        <dbReference type="EMBL" id="KAK3217074.1"/>
    </source>
</evidence>
<dbReference type="Proteomes" id="UP001280581">
    <property type="component" value="Unassembled WGS sequence"/>
</dbReference>